<comment type="caution">
    <text evidence="1">The sequence shown here is derived from an EMBL/GenBank/DDBJ whole genome shotgun (WGS) entry which is preliminary data.</text>
</comment>
<reference evidence="1" key="1">
    <citation type="submission" date="2022-07" db="EMBL/GenBank/DDBJ databases">
        <title>Phylogenomic reconstructions and comparative analyses of Kickxellomycotina fungi.</title>
        <authorList>
            <person name="Reynolds N.K."/>
            <person name="Stajich J.E."/>
            <person name="Barry K."/>
            <person name="Grigoriev I.V."/>
            <person name="Crous P."/>
            <person name="Smith M.E."/>
        </authorList>
    </citation>
    <scope>NUCLEOTIDE SEQUENCE</scope>
    <source>
        <strain evidence="1">CBS 109366</strain>
    </source>
</reference>
<protein>
    <submittedName>
        <fullName evidence="1">Uncharacterized protein</fullName>
    </submittedName>
</protein>
<evidence type="ECO:0000313" key="1">
    <source>
        <dbReference type="EMBL" id="KAJ2770904.1"/>
    </source>
</evidence>
<proteinExistence type="predicted"/>
<accession>A0ACC1K064</accession>
<feature type="non-terminal residue" evidence="1">
    <location>
        <position position="154"/>
    </location>
</feature>
<dbReference type="Proteomes" id="UP001140234">
    <property type="component" value="Unassembled WGS sequence"/>
</dbReference>
<name>A0ACC1K064_9FUNG</name>
<sequence length="154" mass="16945">MILPGVRVFAPGAVVLHGAPTESAGYVLDGRVMVTVRVPVRIRELTVAFQTARGGRWGRLQLPSRLHRRTAAANSDGSDYDRNSERVELHSRLYGDSRGPDEEGEEELPRGRHEFLFRIELPGDLVETMFTAHKRVAYEVRADLALGGALGGAL</sequence>
<gene>
    <name evidence="1" type="ORF">IWQ57_002450</name>
</gene>
<dbReference type="EMBL" id="JANBUJ010000634">
    <property type="protein sequence ID" value="KAJ2770904.1"/>
    <property type="molecule type" value="Genomic_DNA"/>
</dbReference>
<keyword evidence="2" id="KW-1185">Reference proteome</keyword>
<organism evidence="1 2">
    <name type="scientific">Coemansia nantahalensis</name>
    <dbReference type="NCBI Taxonomy" id="2789366"/>
    <lineage>
        <taxon>Eukaryota</taxon>
        <taxon>Fungi</taxon>
        <taxon>Fungi incertae sedis</taxon>
        <taxon>Zoopagomycota</taxon>
        <taxon>Kickxellomycotina</taxon>
        <taxon>Kickxellomycetes</taxon>
        <taxon>Kickxellales</taxon>
        <taxon>Kickxellaceae</taxon>
        <taxon>Coemansia</taxon>
    </lineage>
</organism>
<evidence type="ECO:0000313" key="2">
    <source>
        <dbReference type="Proteomes" id="UP001140234"/>
    </source>
</evidence>